<protein>
    <recommendedName>
        <fullName evidence="3">Reverse transcriptase RNase H-like domain-containing protein</fullName>
    </recommendedName>
</protein>
<dbReference type="Proteomes" id="UP000257109">
    <property type="component" value="Unassembled WGS sequence"/>
</dbReference>
<dbReference type="AlphaFoldDB" id="A0A371FP47"/>
<dbReference type="Gene3D" id="3.30.70.270">
    <property type="match status" value="1"/>
</dbReference>
<proteinExistence type="predicted"/>
<accession>A0A371FP47</accession>
<comment type="caution">
    <text evidence="1">The sequence shown here is derived from an EMBL/GenBank/DDBJ whole genome shotgun (WGS) entry which is preliminary data.</text>
</comment>
<evidence type="ECO:0000313" key="1">
    <source>
        <dbReference type="EMBL" id="RDX80022.1"/>
    </source>
</evidence>
<keyword evidence="2" id="KW-1185">Reference proteome</keyword>
<dbReference type="EMBL" id="QJKJ01008348">
    <property type="protein sequence ID" value="RDX80022.1"/>
    <property type="molecule type" value="Genomic_DNA"/>
</dbReference>
<organism evidence="1 2">
    <name type="scientific">Mucuna pruriens</name>
    <name type="common">Velvet bean</name>
    <name type="synonym">Dolichos pruriens</name>
    <dbReference type="NCBI Taxonomy" id="157652"/>
    <lineage>
        <taxon>Eukaryota</taxon>
        <taxon>Viridiplantae</taxon>
        <taxon>Streptophyta</taxon>
        <taxon>Embryophyta</taxon>
        <taxon>Tracheophyta</taxon>
        <taxon>Spermatophyta</taxon>
        <taxon>Magnoliopsida</taxon>
        <taxon>eudicotyledons</taxon>
        <taxon>Gunneridae</taxon>
        <taxon>Pentapetalae</taxon>
        <taxon>rosids</taxon>
        <taxon>fabids</taxon>
        <taxon>Fabales</taxon>
        <taxon>Fabaceae</taxon>
        <taxon>Papilionoideae</taxon>
        <taxon>50 kb inversion clade</taxon>
        <taxon>NPAAA clade</taxon>
        <taxon>indigoferoid/millettioid clade</taxon>
        <taxon>Phaseoleae</taxon>
        <taxon>Mucuna</taxon>
    </lineage>
</organism>
<dbReference type="PANTHER" id="PTHR48475">
    <property type="entry name" value="RIBONUCLEASE H"/>
    <property type="match status" value="1"/>
</dbReference>
<dbReference type="InterPro" id="IPR043502">
    <property type="entry name" value="DNA/RNA_pol_sf"/>
</dbReference>
<evidence type="ECO:0000313" key="2">
    <source>
        <dbReference type="Proteomes" id="UP000257109"/>
    </source>
</evidence>
<gene>
    <name evidence="1" type="ORF">CR513_39476</name>
</gene>
<feature type="non-terminal residue" evidence="1">
    <location>
        <position position="1"/>
    </location>
</feature>
<reference evidence="1" key="1">
    <citation type="submission" date="2018-05" db="EMBL/GenBank/DDBJ databases">
        <title>Draft genome of Mucuna pruriens seed.</title>
        <authorList>
            <person name="Nnadi N.E."/>
            <person name="Vos R."/>
            <person name="Hasami M.H."/>
            <person name="Devisetty U.K."/>
            <person name="Aguiy J.C."/>
        </authorList>
    </citation>
    <scope>NUCLEOTIDE SEQUENCE [LARGE SCALE GENOMIC DNA]</scope>
    <source>
        <strain evidence="1">JCA_2017</strain>
    </source>
</reference>
<sequence length="464" mass="52843">MGHWDFKFSTSWMRNPTTTKLRCICRTRTRPAFMTDNHVVRPKKRGATTKGQWIRSSLTTSIATSRYTWTTWSSSPQVPKNTSRTQRKISPQVQKYDMRLNLDKCVFGVQGGKFLGFMLTHRGIEANFDKCNTNSTQFIPLNRSLRWRLTGWLASLVESSRNGSTLLPTPQEANIFPLNDDCEKAFQDEFLAFPPVLTRLRLERCRAPYNASTRRCKVQSPQYQMIKKLVLALVTSTQQLCPSHTMVVQTDHPIRQVLQNLELVKRMTTWLVELSEFVLKFEPRGAIKTQNPSPSRLLGRDDITFGRRPMVGVDDSSNPKGGGADIILEGPKDITLEYSLKFDFKASRLKVGALQIRCHTDSQPVAKHIKGTYQVLPPGPNRTLKANHDQGSPTLYNTLTCETHDRWSLLSSPTTPWPMSRTTRRGEILTQDHGQGEELIANLRSSHWESHVKFLVGTCNNQKN</sequence>
<evidence type="ECO:0008006" key="3">
    <source>
        <dbReference type="Google" id="ProtNLM"/>
    </source>
</evidence>
<dbReference type="SUPFAM" id="SSF56672">
    <property type="entry name" value="DNA/RNA polymerases"/>
    <property type="match status" value="1"/>
</dbReference>
<name>A0A371FP47_MUCPR</name>
<dbReference type="OrthoDB" id="5599418at2759"/>
<dbReference type="PANTHER" id="PTHR48475:SF1">
    <property type="entry name" value="RNASE H TYPE-1 DOMAIN-CONTAINING PROTEIN"/>
    <property type="match status" value="1"/>
</dbReference>
<dbReference type="InterPro" id="IPR043128">
    <property type="entry name" value="Rev_trsase/Diguanyl_cyclase"/>
</dbReference>